<evidence type="ECO:0000313" key="2">
    <source>
        <dbReference type="EMBL" id="OWM63255.1"/>
    </source>
</evidence>
<accession>A0A218VRX3</accession>
<dbReference type="PANTHER" id="PTHR46162:SF2">
    <property type="entry name" value="ANKYRIN REPEAT-CONTAINING PROTEIN-RELATED"/>
    <property type="match status" value="1"/>
</dbReference>
<dbReference type="AlphaFoldDB" id="A0A218VRX3"/>
<dbReference type="CDD" id="cd00121">
    <property type="entry name" value="MATH"/>
    <property type="match status" value="1"/>
</dbReference>
<dbReference type="PROSITE" id="PS50144">
    <property type="entry name" value="MATH"/>
    <property type="match status" value="1"/>
</dbReference>
<dbReference type="Pfam" id="PF22486">
    <property type="entry name" value="MATH_2"/>
    <property type="match status" value="1"/>
</dbReference>
<reference evidence="3" key="1">
    <citation type="journal article" date="2017" name="Plant J.">
        <title>The pomegranate (Punica granatum L.) genome and the genomics of punicalagin biosynthesis.</title>
        <authorList>
            <person name="Qin G."/>
            <person name="Xu C."/>
            <person name="Ming R."/>
            <person name="Tang H."/>
            <person name="Guyot R."/>
            <person name="Kramer E.M."/>
            <person name="Hu Y."/>
            <person name="Yi X."/>
            <person name="Qi Y."/>
            <person name="Xu X."/>
            <person name="Gao Z."/>
            <person name="Pan H."/>
            <person name="Jian J."/>
            <person name="Tian Y."/>
            <person name="Yue Z."/>
            <person name="Xu Y."/>
        </authorList>
    </citation>
    <scope>NUCLEOTIDE SEQUENCE [LARGE SCALE GENOMIC DNA]</scope>
    <source>
        <strain evidence="3">cv. Dabenzi</strain>
    </source>
</reference>
<dbReference type="EMBL" id="MTKT01006106">
    <property type="protein sequence ID" value="OWM63255.1"/>
    <property type="molecule type" value="Genomic_DNA"/>
</dbReference>
<dbReference type="Proteomes" id="UP000197138">
    <property type="component" value="Unassembled WGS sequence"/>
</dbReference>
<dbReference type="PANTHER" id="PTHR46162">
    <property type="entry name" value="TRAF-LIKE FAMILY PROTEIN"/>
    <property type="match status" value="1"/>
</dbReference>
<protein>
    <recommendedName>
        <fullName evidence="1">MATH domain-containing protein</fullName>
    </recommendedName>
</protein>
<evidence type="ECO:0000259" key="1">
    <source>
        <dbReference type="PROSITE" id="PS50144"/>
    </source>
</evidence>
<dbReference type="Gene3D" id="2.60.210.10">
    <property type="entry name" value="Apoptosis, Tumor Necrosis Factor Receptor Associated Protein 2, Chain A"/>
    <property type="match status" value="2"/>
</dbReference>
<name>A0A218VRX3_PUNGR</name>
<evidence type="ECO:0000313" key="3">
    <source>
        <dbReference type="Proteomes" id="UP000197138"/>
    </source>
</evidence>
<organism evidence="2 3">
    <name type="scientific">Punica granatum</name>
    <name type="common">Pomegranate</name>
    <dbReference type="NCBI Taxonomy" id="22663"/>
    <lineage>
        <taxon>Eukaryota</taxon>
        <taxon>Viridiplantae</taxon>
        <taxon>Streptophyta</taxon>
        <taxon>Embryophyta</taxon>
        <taxon>Tracheophyta</taxon>
        <taxon>Spermatophyta</taxon>
        <taxon>Magnoliopsida</taxon>
        <taxon>eudicotyledons</taxon>
        <taxon>Gunneridae</taxon>
        <taxon>Pentapetalae</taxon>
        <taxon>rosids</taxon>
        <taxon>malvids</taxon>
        <taxon>Myrtales</taxon>
        <taxon>Lythraceae</taxon>
        <taxon>Punica</taxon>
    </lineage>
</organism>
<proteinExistence type="predicted"/>
<dbReference type="InterPro" id="IPR002083">
    <property type="entry name" value="MATH/TRAF_dom"/>
</dbReference>
<sequence>MKLESGFDQLIPLKTFTDSRNGYLEDDTCILGAEVFVSKERREFSDDKGRTQNIRFFPNGKGSGLGSYISLYLDLAETESLPPGTKVFAEFSLRILNLAGGSDFISKANHWFSASSRETGWARFESLQSFKRHGLVRDFCLVEAVVSVLGVVNPFT</sequence>
<feature type="domain" description="MATH" evidence="1">
    <location>
        <begin position="6"/>
        <end position="146"/>
    </location>
</feature>
<dbReference type="InterPro" id="IPR008974">
    <property type="entry name" value="TRAF-like"/>
</dbReference>
<gene>
    <name evidence="2" type="ORF">CDL15_Pgr010655</name>
</gene>
<dbReference type="SUPFAM" id="SSF49599">
    <property type="entry name" value="TRAF domain-like"/>
    <property type="match status" value="2"/>
</dbReference>
<comment type="caution">
    <text evidence="2">The sequence shown here is derived from an EMBL/GenBank/DDBJ whole genome shotgun (WGS) entry which is preliminary data.</text>
</comment>